<dbReference type="PANTHER" id="PTHR32083">
    <property type="entry name" value="CILIA AND FLAGELLA-ASSOCIATED PROTEIN 58-RELATED"/>
    <property type="match status" value="1"/>
</dbReference>
<dbReference type="Proteomes" id="UP000504611">
    <property type="component" value="Unplaced"/>
</dbReference>
<keyword evidence="4" id="KW-1185">Reference proteome</keyword>
<protein>
    <submittedName>
        <fullName evidence="5">Coiled-coil domain-containing protein 146-like</fullName>
    </submittedName>
</protein>
<proteinExistence type="predicted"/>
<dbReference type="RefSeq" id="XP_010788347.1">
    <property type="nucleotide sequence ID" value="XM_010790045.1"/>
</dbReference>
<evidence type="ECO:0000256" key="1">
    <source>
        <dbReference type="ARBA" id="ARBA00023054"/>
    </source>
</evidence>
<keyword evidence="1 2" id="KW-0175">Coiled coil</keyword>
<evidence type="ECO:0000256" key="3">
    <source>
        <dbReference type="SAM" id="MobiDB-lite"/>
    </source>
</evidence>
<feature type="coiled-coil region" evidence="2">
    <location>
        <begin position="63"/>
        <end position="114"/>
    </location>
</feature>
<evidence type="ECO:0000313" key="5">
    <source>
        <dbReference type="RefSeq" id="XP_010788347.1"/>
    </source>
</evidence>
<sequence>MKLTEMINVQEHALLETNRNHETAIQRRNSLGVQLLEHEEMLFSSYEKVNIQEAAITKGYMTLETLEKETKDLQLEINEEERQIDLKKKELPLRKKWEEDITMLQIELSEARDETLEGLNRTIGYKVLKGNDPTAVELIKKIEQVRSQDVTSGLPKTIWSRRYGLFPPAKGTSLQLAEEEQWNQLPNGEYTTAESRPNAYVPETGPLPLPKPYGALAPFKPSQPGANMRHIRKPTLQPLDI</sequence>
<dbReference type="GeneID" id="104961712"/>
<dbReference type="AlphaFoldDB" id="A0A6I9PJH7"/>
<name>A0A6I9PJH7_9TELE</name>
<gene>
    <name evidence="5" type="primary">LOC104961712</name>
</gene>
<reference evidence="5" key="1">
    <citation type="submission" date="2025-08" db="UniProtKB">
        <authorList>
            <consortium name="RefSeq"/>
        </authorList>
    </citation>
    <scope>IDENTIFICATION</scope>
    <source>
        <tissue evidence="5">Muscle</tissue>
    </source>
</reference>
<dbReference type="GO" id="GO:0005856">
    <property type="term" value="C:cytoskeleton"/>
    <property type="evidence" value="ECO:0007669"/>
    <property type="project" value="TreeGrafter"/>
</dbReference>
<organism evidence="4 5">
    <name type="scientific">Notothenia coriiceps</name>
    <name type="common">black rockcod</name>
    <dbReference type="NCBI Taxonomy" id="8208"/>
    <lineage>
        <taxon>Eukaryota</taxon>
        <taxon>Metazoa</taxon>
        <taxon>Chordata</taxon>
        <taxon>Craniata</taxon>
        <taxon>Vertebrata</taxon>
        <taxon>Euteleostomi</taxon>
        <taxon>Actinopterygii</taxon>
        <taxon>Neopterygii</taxon>
        <taxon>Teleostei</taxon>
        <taxon>Neoteleostei</taxon>
        <taxon>Acanthomorphata</taxon>
        <taxon>Eupercaria</taxon>
        <taxon>Perciformes</taxon>
        <taxon>Notothenioidei</taxon>
        <taxon>Nototheniidae</taxon>
        <taxon>Notothenia</taxon>
    </lineage>
</organism>
<dbReference type="OrthoDB" id="10262929at2759"/>
<feature type="region of interest" description="Disordered" evidence="3">
    <location>
        <begin position="220"/>
        <end position="241"/>
    </location>
</feature>
<evidence type="ECO:0000256" key="2">
    <source>
        <dbReference type="SAM" id="Coils"/>
    </source>
</evidence>
<dbReference type="KEGG" id="ncc:104961712"/>
<evidence type="ECO:0000313" key="4">
    <source>
        <dbReference type="Proteomes" id="UP000504611"/>
    </source>
</evidence>
<dbReference type="PANTHER" id="PTHR32083:SF34">
    <property type="entry name" value="COILED-COIL DOMAIN-CONTAINING PROTEIN 146"/>
    <property type="match status" value="1"/>
</dbReference>
<accession>A0A6I9PJH7</accession>